<gene>
    <name evidence="2" type="ORF">COEU31_07090</name>
</gene>
<organism evidence="2 3">
    <name type="scientific">Coprococcus eutactus</name>
    <dbReference type="NCBI Taxonomy" id="33043"/>
    <lineage>
        <taxon>Bacteria</taxon>
        <taxon>Bacillati</taxon>
        <taxon>Bacillota</taxon>
        <taxon>Clostridia</taxon>
        <taxon>Lachnospirales</taxon>
        <taxon>Lachnospiraceae</taxon>
        <taxon>Coprococcus</taxon>
    </lineage>
</organism>
<comment type="caution">
    <text evidence="2">The sequence shown here is derived from an EMBL/GenBank/DDBJ whole genome shotgun (WGS) entry which is preliminary data.</text>
</comment>
<feature type="transmembrane region" description="Helical" evidence="1">
    <location>
        <begin position="447"/>
        <end position="468"/>
    </location>
</feature>
<protein>
    <submittedName>
        <fullName evidence="2">ABC transporter permease</fullName>
    </submittedName>
</protein>
<evidence type="ECO:0000313" key="3">
    <source>
        <dbReference type="Proteomes" id="UP000660047"/>
    </source>
</evidence>
<feature type="transmembrane region" description="Helical" evidence="1">
    <location>
        <begin position="488"/>
        <end position="511"/>
    </location>
</feature>
<name>A0AAI9NXI9_9FIRM</name>
<evidence type="ECO:0000256" key="1">
    <source>
        <dbReference type="SAM" id="Phobius"/>
    </source>
</evidence>
<feature type="transmembrane region" description="Helical" evidence="1">
    <location>
        <begin position="517"/>
        <end position="537"/>
    </location>
</feature>
<keyword evidence="1" id="KW-1133">Transmembrane helix</keyword>
<dbReference type="RefSeq" id="WP_055223398.1">
    <property type="nucleotide sequence ID" value="NZ_BLYL01000003.1"/>
</dbReference>
<evidence type="ECO:0000313" key="2">
    <source>
        <dbReference type="EMBL" id="GFO93663.1"/>
    </source>
</evidence>
<feature type="transmembrane region" description="Helical" evidence="1">
    <location>
        <begin position="34"/>
        <end position="59"/>
    </location>
</feature>
<dbReference type="AlphaFoldDB" id="A0AAI9NXI9"/>
<sequence length="556" mass="61960">MKNFRILLSMISRNNDMEMPEHGDKAKAYKVMGIIAMCCIMIPCCIVVGFIVYIMTAALMEAGGCTEGLNLVIQLMSVFGVIFSIMVIFNLLYFSSDLDHLLPLPVKPAELVAAKFTHAYFAESVMEFMVLFCGFIGYFVAAEIKPVSVITSLLGVFLLPVLPLVYCGIFALIVMAFFSRLKLLRNVDFMVGLAVVVFAGLFIWSFAQMDSVNINNYIDSLKNGDNIFIKVMNNIFFTVPLFLKALGSNNIVYMLLFVLVNAGCVALLFFLGNLLYLRGVYLVSSTGRSGRRQKEVVGLQDFAIKTPFRSYMAKEIKTLVRTPAYRKYCVVVNLIWPILVVALFNIPATADSIRAFRDTFGRGLFLADMVMLVAVIALAFFATAMNSIASTAFTREGSHISFIKHIPMTYDLQIRAKVWVSMLFSGVTIAVTTVILCIYMECSVIDSVYYVVLGILGSGICTYTGVLLDSTHPKLDWEDEYGALRGNLNAFFNMAIAIVIAIVLCVAGYLVFKFTMIPSYAVYIIFFIIMGAILVILRSITMRRSAWNIDTDVYSY</sequence>
<feature type="transmembrane region" description="Helical" evidence="1">
    <location>
        <begin position="189"/>
        <end position="207"/>
    </location>
</feature>
<dbReference type="Proteomes" id="UP000660047">
    <property type="component" value="Unassembled WGS sequence"/>
</dbReference>
<feature type="transmembrane region" description="Helical" evidence="1">
    <location>
        <begin position="71"/>
        <end position="94"/>
    </location>
</feature>
<keyword evidence="1" id="KW-0812">Transmembrane</keyword>
<dbReference type="EMBL" id="BLYL01000003">
    <property type="protein sequence ID" value="GFO93663.1"/>
    <property type="molecule type" value="Genomic_DNA"/>
</dbReference>
<feature type="transmembrane region" description="Helical" evidence="1">
    <location>
        <begin position="251"/>
        <end position="276"/>
    </location>
</feature>
<proteinExistence type="predicted"/>
<feature type="transmembrane region" description="Helical" evidence="1">
    <location>
        <begin position="153"/>
        <end position="177"/>
    </location>
</feature>
<reference evidence="2" key="1">
    <citation type="submission" date="2020-06" db="EMBL/GenBank/DDBJ databases">
        <title>Characterization of fructooligosaccharide metabolism and fructooligosaccharide-degrading enzymes in human commensal butyrate producers.</title>
        <authorList>
            <person name="Tanno H."/>
            <person name="Fujii T."/>
            <person name="Hirano K."/>
            <person name="Maeno S."/>
            <person name="Tonozuka T."/>
            <person name="Sakamoto M."/>
            <person name="Ohkuma M."/>
            <person name="Tochio T."/>
            <person name="Endo A."/>
        </authorList>
    </citation>
    <scope>NUCLEOTIDE SEQUENCE</scope>
    <source>
        <strain evidence="2">JCM 31265</strain>
    </source>
</reference>
<keyword evidence="1" id="KW-0472">Membrane</keyword>
<accession>A0AAI9NXI9</accession>
<feature type="transmembrane region" description="Helical" evidence="1">
    <location>
        <begin position="324"/>
        <end position="344"/>
    </location>
</feature>
<feature type="transmembrane region" description="Helical" evidence="1">
    <location>
        <begin position="418"/>
        <end position="441"/>
    </location>
</feature>
<feature type="transmembrane region" description="Helical" evidence="1">
    <location>
        <begin position="364"/>
        <end position="385"/>
    </location>
</feature>
<feature type="transmembrane region" description="Helical" evidence="1">
    <location>
        <begin position="120"/>
        <end position="141"/>
    </location>
</feature>